<dbReference type="PANTHER" id="PTHR33112:SF1">
    <property type="entry name" value="HETEROKARYON INCOMPATIBILITY DOMAIN-CONTAINING PROTEIN"/>
    <property type="match status" value="1"/>
</dbReference>
<sequence length="360" mass="40564">MFNVEGLSDTSIIFLVLPKDPRDSSERYDPPTDYIHCGRSFGRFFFSHRNSYLQPPSAVVDYAKVTEWLLFCENHHSKLCRTPTLPQLPSFQVIDCQSRTVVPWIYEDAGNVFLTLSYVWGTANVDSLSADGALPTLLPAVIEDSISVTLRLGYRYLWVDRYCIPQTDEAAKAVQIGNMNMIFKHSELTLIAASGKDPSYGLPGVNGNPRRTYPSVTVEDQTFYPFLSNAAHEITHSLWNTRGWTYQEALLSRRCLMFTDSQVFFQCRGMHCQESISIPLDILHRPEKQKVRGSILTVPKTFASDDPGTQPTPFENVVNDYARRSLTYETDALNAFQGVLRALAMPTGSGPKPVHNFFGI</sequence>
<evidence type="ECO:0000313" key="4">
    <source>
        <dbReference type="RefSeq" id="XP_033573478.1"/>
    </source>
</evidence>
<dbReference type="GeneID" id="54459002"/>
<name>A0A6A6YET2_9PEZI</name>
<dbReference type="RefSeq" id="XP_033573478.1">
    <property type="nucleotide sequence ID" value="XM_033718109.1"/>
</dbReference>
<dbReference type="Pfam" id="PF06985">
    <property type="entry name" value="HET"/>
    <property type="match status" value="1"/>
</dbReference>
<proteinExistence type="predicted"/>
<accession>A0A6A6YET2</accession>
<keyword evidence="3" id="KW-1185">Reference proteome</keyword>
<dbReference type="OrthoDB" id="5428863at2759"/>
<evidence type="ECO:0000259" key="1">
    <source>
        <dbReference type="Pfam" id="PF06985"/>
    </source>
</evidence>
<evidence type="ECO:0000313" key="2">
    <source>
        <dbReference type="EMBL" id="KAF2806514.1"/>
    </source>
</evidence>
<organism evidence="2">
    <name type="scientific">Mytilinidion resinicola</name>
    <dbReference type="NCBI Taxonomy" id="574789"/>
    <lineage>
        <taxon>Eukaryota</taxon>
        <taxon>Fungi</taxon>
        <taxon>Dikarya</taxon>
        <taxon>Ascomycota</taxon>
        <taxon>Pezizomycotina</taxon>
        <taxon>Dothideomycetes</taxon>
        <taxon>Pleosporomycetidae</taxon>
        <taxon>Mytilinidiales</taxon>
        <taxon>Mytilinidiaceae</taxon>
        <taxon>Mytilinidion</taxon>
    </lineage>
</organism>
<dbReference type="Proteomes" id="UP000504636">
    <property type="component" value="Unplaced"/>
</dbReference>
<gene>
    <name evidence="2 4" type="ORF">BDZ99DRAFT_449298</name>
</gene>
<reference evidence="2 4" key="1">
    <citation type="journal article" date="2020" name="Stud. Mycol.">
        <title>101 Dothideomycetes genomes: a test case for predicting lifestyles and emergence of pathogens.</title>
        <authorList>
            <person name="Haridas S."/>
            <person name="Albert R."/>
            <person name="Binder M."/>
            <person name="Bloem J."/>
            <person name="Labutti K."/>
            <person name="Salamov A."/>
            <person name="Andreopoulos B."/>
            <person name="Baker S."/>
            <person name="Barry K."/>
            <person name="Bills G."/>
            <person name="Bluhm B."/>
            <person name="Cannon C."/>
            <person name="Castanera R."/>
            <person name="Culley D."/>
            <person name="Daum C."/>
            <person name="Ezra D."/>
            <person name="Gonzalez J."/>
            <person name="Henrissat B."/>
            <person name="Kuo A."/>
            <person name="Liang C."/>
            <person name="Lipzen A."/>
            <person name="Lutzoni F."/>
            <person name="Magnuson J."/>
            <person name="Mondo S."/>
            <person name="Nolan M."/>
            <person name="Ohm R."/>
            <person name="Pangilinan J."/>
            <person name="Park H.-J."/>
            <person name="Ramirez L."/>
            <person name="Alfaro M."/>
            <person name="Sun H."/>
            <person name="Tritt A."/>
            <person name="Yoshinaga Y."/>
            <person name="Zwiers L.-H."/>
            <person name="Turgeon B."/>
            <person name="Goodwin S."/>
            <person name="Spatafora J."/>
            <person name="Crous P."/>
            <person name="Grigoriev I."/>
        </authorList>
    </citation>
    <scope>NUCLEOTIDE SEQUENCE</scope>
    <source>
        <strain evidence="2 4">CBS 304.34</strain>
    </source>
</reference>
<reference evidence="4" key="2">
    <citation type="submission" date="2020-04" db="EMBL/GenBank/DDBJ databases">
        <authorList>
            <consortium name="NCBI Genome Project"/>
        </authorList>
    </citation>
    <scope>NUCLEOTIDE SEQUENCE</scope>
    <source>
        <strain evidence="4">CBS 304.34</strain>
    </source>
</reference>
<feature type="domain" description="Heterokaryon incompatibility" evidence="1">
    <location>
        <begin position="113"/>
        <end position="248"/>
    </location>
</feature>
<reference evidence="4" key="3">
    <citation type="submission" date="2025-04" db="UniProtKB">
        <authorList>
            <consortium name="RefSeq"/>
        </authorList>
    </citation>
    <scope>IDENTIFICATION</scope>
    <source>
        <strain evidence="4">CBS 304.34</strain>
    </source>
</reference>
<evidence type="ECO:0000313" key="3">
    <source>
        <dbReference type="Proteomes" id="UP000504636"/>
    </source>
</evidence>
<dbReference type="InterPro" id="IPR010730">
    <property type="entry name" value="HET"/>
</dbReference>
<protein>
    <submittedName>
        <fullName evidence="2 4">HET-domain-containing protein</fullName>
    </submittedName>
</protein>
<feature type="non-terminal residue" evidence="2">
    <location>
        <position position="360"/>
    </location>
</feature>
<dbReference type="EMBL" id="MU003707">
    <property type="protein sequence ID" value="KAF2806514.1"/>
    <property type="molecule type" value="Genomic_DNA"/>
</dbReference>
<dbReference type="PANTHER" id="PTHR33112">
    <property type="entry name" value="DOMAIN PROTEIN, PUTATIVE-RELATED"/>
    <property type="match status" value="1"/>
</dbReference>
<dbReference type="AlphaFoldDB" id="A0A6A6YET2"/>